<evidence type="ECO:0000313" key="7">
    <source>
        <dbReference type="EMBL" id="SDS16822.1"/>
    </source>
</evidence>
<gene>
    <name evidence="7" type="ORF">SAMN04489812_1090</name>
</gene>
<dbReference type="Gene3D" id="3.60.15.10">
    <property type="entry name" value="Ribonuclease Z/Hydroxyacylglutathione hydrolase-like"/>
    <property type="match status" value="1"/>
</dbReference>
<proteinExistence type="inferred from homology"/>
<feature type="domain" description="Metallo-beta-lactamase" evidence="6">
    <location>
        <begin position="41"/>
        <end position="262"/>
    </location>
</feature>
<dbReference type="GO" id="GO:0016787">
    <property type="term" value="F:hydrolase activity"/>
    <property type="evidence" value="ECO:0007669"/>
    <property type="project" value="UniProtKB-KW"/>
</dbReference>
<keyword evidence="5" id="KW-0862">Zinc</keyword>
<evidence type="ECO:0000256" key="2">
    <source>
        <dbReference type="ARBA" id="ARBA00007749"/>
    </source>
</evidence>
<evidence type="ECO:0000256" key="3">
    <source>
        <dbReference type="ARBA" id="ARBA00022723"/>
    </source>
</evidence>
<dbReference type="SMART" id="SM00849">
    <property type="entry name" value="Lactamase_B"/>
    <property type="match status" value="1"/>
</dbReference>
<dbReference type="Proteomes" id="UP000199103">
    <property type="component" value="Chromosome I"/>
</dbReference>
<evidence type="ECO:0000256" key="1">
    <source>
        <dbReference type="ARBA" id="ARBA00001947"/>
    </source>
</evidence>
<evidence type="ECO:0000259" key="6">
    <source>
        <dbReference type="SMART" id="SM00849"/>
    </source>
</evidence>
<evidence type="ECO:0000256" key="4">
    <source>
        <dbReference type="ARBA" id="ARBA00022801"/>
    </source>
</evidence>
<evidence type="ECO:0000256" key="5">
    <source>
        <dbReference type="ARBA" id="ARBA00022833"/>
    </source>
</evidence>
<keyword evidence="8" id="KW-1185">Reference proteome</keyword>
<dbReference type="PANTHER" id="PTHR42978">
    <property type="entry name" value="QUORUM-QUENCHING LACTONASE YTNP-RELATED-RELATED"/>
    <property type="match status" value="1"/>
</dbReference>
<dbReference type="AlphaFoldDB" id="A0A1H1Q019"/>
<evidence type="ECO:0000313" key="8">
    <source>
        <dbReference type="Proteomes" id="UP000199103"/>
    </source>
</evidence>
<comment type="similarity">
    <text evidence="2">Belongs to the metallo-beta-lactamase superfamily.</text>
</comment>
<dbReference type="STRING" id="630515.SAMN04489812_1090"/>
<organism evidence="7 8">
    <name type="scientific">Microlunatus soli</name>
    <dbReference type="NCBI Taxonomy" id="630515"/>
    <lineage>
        <taxon>Bacteria</taxon>
        <taxon>Bacillati</taxon>
        <taxon>Actinomycetota</taxon>
        <taxon>Actinomycetes</taxon>
        <taxon>Propionibacteriales</taxon>
        <taxon>Propionibacteriaceae</taxon>
        <taxon>Microlunatus</taxon>
    </lineage>
</organism>
<keyword evidence="4" id="KW-0378">Hydrolase</keyword>
<name>A0A1H1Q019_9ACTN</name>
<dbReference type="EMBL" id="LT629772">
    <property type="protein sequence ID" value="SDS16822.1"/>
    <property type="molecule type" value="Genomic_DNA"/>
</dbReference>
<dbReference type="SUPFAM" id="SSF56281">
    <property type="entry name" value="Metallo-hydrolase/oxidoreductase"/>
    <property type="match status" value="1"/>
</dbReference>
<dbReference type="GO" id="GO:0046872">
    <property type="term" value="F:metal ion binding"/>
    <property type="evidence" value="ECO:0007669"/>
    <property type="project" value="UniProtKB-KW"/>
</dbReference>
<dbReference type="InterPro" id="IPR051013">
    <property type="entry name" value="MBL_superfamily_lactonases"/>
</dbReference>
<dbReference type="OrthoDB" id="3196337at2"/>
<comment type="cofactor">
    <cofactor evidence="1">
        <name>Zn(2+)</name>
        <dbReference type="ChEBI" id="CHEBI:29105"/>
    </cofactor>
</comment>
<accession>A0A1H1Q019</accession>
<keyword evidence="3" id="KW-0479">Metal-binding</keyword>
<dbReference type="CDD" id="cd07729">
    <property type="entry name" value="AHL_lactonase_MBL-fold"/>
    <property type="match status" value="1"/>
</dbReference>
<dbReference type="InterPro" id="IPR036866">
    <property type="entry name" value="RibonucZ/Hydroxyglut_hydro"/>
</dbReference>
<dbReference type="InterPro" id="IPR001279">
    <property type="entry name" value="Metallo-B-lactamas"/>
</dbReference>
<dbReference type="Pfam" id="PF00753">
    <property type="entry name" value="Lactamase_B"/>
    <property type="match status" value="1"/>
</dbReference>
<reference evidence="7 8" key="1">
    <citation type="submission" date="2016-10" db="EMBL/GenBank/DDBJ databases">
        <authorList>
            <person name="de Groot N.N."/>
        </authorList>
    </citation>
    <scope>NUCLEOTIDE SEQUENCE [LARGE SCALE GENOMIC DNA]</scope>
    <source>
        <strain evidence="7 8">DSM 21800</strain>
    </source>
</reference>
<sequence>MKIYPLRIGRTKVPYGQFYGGLQGFSLADFAADKDHFIWVPIHAYLIDHPTVGPVLVDTGISAAQTAHVDYYAGSIMEHVMDVDEYALPADQTITAQLGLLGYQPGDIRAVIITHFHEDHIGELNLFAHAPVYLGAAEYAARNDRLLGLVPLAYPPSIAAVSDWRPLDFTGPGIGGFAGSADLFGDRSVIALPTPGHSPGSTSVLVDQRFLLTGDAMYTIRHLAVDQVRAIQVGDESQYVDSIRRIHWLRRAVPELIILTAHDHTDYGTRMISGLATGELADADLAWAKAYEVATFDEMANLNPARLPRFVPACRAGEVGHAA</sequence>
<protein>
    <submittedName>
        <fullName evidence="7">Glyoxylase, beta-lactamase superfamily II</fullName>
    </submittedName>
</protein>
<dbReference type="PANTHER" id="PTHR42978:SF2">
    <property type="entry name" value="102 KBASES UNSTABLE REGION: FROM 1 TO 119443"/>
    <property type="match status" value="1"/>
</dbReference>
<dbReference type="RefSeq" id="WP_157683227.1">
    <property type="nucleotide sequence ID" value="NZ_LT629772.1"/>
</dbReference>